<name>A0A9Q0R8T9_ANAIG</name>
<reference evidence="2" key="1">
    <citation type="submission" date="2022-10" db="EMBL/GenBank/DDBJ databases">
        <title>Novel sulphate-reducing endosymbionts in the free-living metamonad Anaeramoeba.</title>
        <authorList>
            <person name="Jerlstrom-Hultqvist J."/>
            <person name="Cepicka I."/>
            <person name="Gallot-Lavallee L."/>
            <person name="Salas-Leiva D."/>
            <person name="Curtis B.A."/>
            <person name="Zahonova K."/>
            <person name="Pipaliya S."/>
            <person name="Dacks J."/>
            <person name="Roger A.J."/>
        </authorList>
    </citation>
    <scope>NUCLEOTIDE SEQUENCE</scope>
    <source>
        <strain evidence="2">BMAN</strain>
    </source>
</reference>
<sequence>MQRLNIEIQRSLTPDEKYKKPEELSEECGHLVHSKSLDFKGLAKSRAFPLVSPRPLKSCFIDGIWKFKRNYSIDDFSTFSINEQETDSDNFSLGLPSLTSKKSLTMSQEMNVESQTSDFWSGTEEETSQEKPPFLSSSPPNRAMNPLVMDPRFRNFCNYVPRGSELGLLSVSPPLIK</sequence>
<keyword evidence="3" id="KW-1185">Reference proteome</keyword>
<evidence type="ECO:0000313" key="2">
    <source>
        <dbReference type="EMBL" id="KAJ5070753.1"/>
    </source>
</evidence>
<dbReference type="EMBL" id="JAPDFW010000092">
    <property type="protein sequence ID" value="KAJ5070753.1"/>
    <property type="molecule type" value="Genomic_DNA"/>
</dbReference>
<gene>
    <name evidence="2" type="ORF">M0811_01734</name>
</gene>
<comment type="caution">
    <text evidence="2">The sequence shown here is derived from an EMBL/GenBank/DDBJ whole genome shotgun (WGS) entry which is preliminary data.</text>
</comment>
<proteinExistence type="predicted"/>
<feature type="region of interest" description="Disordered" evidence="1">
    <location>
        <begin position="113"/>
        <end position="142"/>
    </location>
</feature>
<evidence type="ECO:0000256" key="1">
    <source>
        <dbReference type="SAM" id="MobiDB-lite"/>
    </source>
</evidence>
<accession>A0A9Q0R8T9</accession>
<organism evidence="2 3">
    <name type="scientific">Anaeramoeba ignava</name>
    <name type="common">Anaerobic marine amoeba</name>
    <dbReference type="NCBI Taxonomy" id="1746090"/>
    <lineage>
        <taxon>Eukaryota</taxon>
        <taxon>Metamonada</taxon>
        <taxon>Anaeramoebidae</taxon>
        <taxon>Anaeramoeba</taxon>
    </lineage>
</organism>
<feature type="region of interest" description="Disordered" evidence="1">
    <location>
        <begin position="1"/>
        <end position="20"/>
    </location>
</feature>
<evidence type="ECO:0000313" key="3">
    <source>
        <dbReference type="Proteomes" id="UP001149090"/>
    </source>
</evidence>
<dbReference type="Proteomes" id="UP001149090">
    <property type="component" value="Unassembled WGS sequence"/>
</dbReference>
<protein>
    <submittedName>
        <fullName evidence="2">Uncharacterized protein</fullName>
    </submittedName>
</protein>
<dbReference type="AlphaFoldDB" id="A0A9Q0R8T9"/>